<dbReference type="Gene3D" id="3.15.10.10">
    <property type="entry name" value="Bactericidal permeability-increasing protein, domain 1"/>
    <property type="match status" value="1"/>
</dbReference>
<feature type="compositionally biased region" description="Polar residues" evidence="1">
    <location>
        <begin position="424"/>
        <end position="444"/>
    </location>
</feature>
<feature type="domain" description="HAM1-like N-terminal" evidence="3">
    <location>
        <begin position="7"/>
        <end position="117"/>
    </location>
</feature>
<name>A0A9P5Q918_9AGAR</name>
<feature type="region of interest" description="Disordered" evidence="1">
    <location>
        <begin position="210"/>
        <end position="246"/>
    </location>
</feature>
<evidence type="ECO:0000259" key="2">
    <source>
        <dbReference type="Pfam" id="PF14613"/>
    </source>
</evidence>
<dbReference type="Pfam" id="PF19343">
    <property type="entry name" value="HAM1_N"/>
    <property type="match status" value="3"/>
</dbReference>
<dbReference type="PANTHER" id="PTHR31138">
    <property type="entry name" value="CHROMOSOME 19, WHOLE GENOME SHOTGUN SEQUENCE"/>
    <property type="match status" value="1"/>
</dbReference>
<feature type="domain" description="HAM1-like N-terminal" evidence="3">
    <location>
        <begin position="140"/>
        <end position="406"/>
    </location>
</feature>
<dbReference type="SUPFAM" id="SSF55394">
    <property type="entry name" value="Bactericidal permeability-increasing protein, BPI"/>
    <property type="match status" value="1"/>
</dbReference>
<feature type="compositionally biased region" description="Low complexity" evidence="1">
    <location>
        <begin position="210"/>
        <end position="222"/>
    </location>
</feature>
<feature type="domain" description="HAM1-like C-terminal" evidence="2">
    <location>
        <begin position="706"/>
        <end position="855"/>
    </location>
</feature>
<evidence type="ECO:0000313" key="5">
    <source>
        <dbReference type="Proteomes" id="UP000772434"/>
    </source>
</evidence>
<dbReference type="Proteomes" id="UP000772434">
    <property type="component" value="Unassembled WGS sequence"/>
</dbReference>
<dbReference type="Pfam" id="PF14613">
    <property type="entry name" value="HAM1_C"/>
    <property type="match status" value="1"/>
</dbReference>
<feature type="region of interest" description="Disordered" evidence="1">
    <location>
        <begin position="409"/>
        <end position="456"/>
    </location>
</feature>
<feature type="region of interest" description="Disordered" evidence="1">
    <location>
        <begin position="789"/>
        <end position="810"/>
    </location>
</feature>
<evidence type="ECO:0000259" key="3">
    <source>
        <dbReference type="Pfam" id="PF19343"/>
    </source>
</evidence>
<gene>
    <name evidence="4" type="ORF">BDP27DRAFT_1414047</name>
</gene>
<feature type="region of interest" description="Disordered" evidence="1">
    <location>
        <begin position="1"/>
        <end position="22"/>
    </location>
</feature>
<evidence type="ECO:0000313" key="4">
    <source>
        <dbReference type="EMBL" id="KAF9076912.1"/>
    </source>
</evidence>
<comment type="caution">
    <text evidence="4">The sequence shown here is derived from an EMBL/GenBank/DDBJ whole genome shotgun (WGS) entry which is preliminary data.</text>
</comment>
<feature type="domain" description="HAM1-like N-terminal" evidence="3">
    <location>
        <begin position="504"/>
        <end position="693"/>
    </location>
</feature>
<proteinExistence type="predicted"/>
<dbReference type="AlphaFoldDB" id="A0A9P5Q918"/>
<reference evidence="4" key="1">
    <citation type="submission" date="2020-11" db="EMBL/GenBank/DDBJ databases">
        <authorList>
            <consortium name="DOE Joint Genome Institute"/>
            <person name="Ahrendt S."/>
            <person name="Riley R."/>
            <person name="Andreopoulos W."/>
            <person name="Labutti K."/>
            <person name="Pangilinan J."/>
            <person name="Ruiz-Duenas F.J."/>
            <person name="Barrasa J.M."/>
            <person name="Sanchez-Garcia M."/>
            <person name="Camarero S."/>
            <person name="Miyauchi S."/>
            <person name="Serrano A."/>
            <person name="Linde D."/>
            <person name="Babiker R."/>
            <person name="Drula E."/>
            <person name="Ayuso-Fernandez I."/>
            <person name="Pacheco R."/>
            <person name="Padilla G."/>
            <person name="Ferreira P."/>
            <person name="Barriuso J."/>
            <person name="Kellner H."/>
            <person name="Castanera R."/>
            <person name="Alfaro M."/>
            <person name="Ramirez L."/>
            <person name="Pisabarro A.G."/>
            <person name="Kuo A."/>
            <person name="Tritt A."/>
            <person name="Lipzen A."/>
            <person name="He G."/>
            <person name="Yan M."/>
            <person name="Ng V."/>
            <person name="Cullen D."/>
            <person name="Martin F."/>
            <person name="Rosso M.-N."/>
            <person name="Henrissat B."/>
            <person name="Hibbett D."/>
            <person name="Martinez A.T."/>
            <person name="Grigoriev I.V."/>
        </authorList>
    </citation>
    <scope>NUCLEOTIDE SEQUENCE</scope>
    <source>
        <strain evidence="4">AH 40177</strain>
    </source>
</reference>
<dbReference type="PANTHER" id="PTHR31138:SF1">
    <property type="entry name" value="PDZ DOMAIN-CONTAINING PROTEIN"/>
    <property type="match status" value="1"/>
</dbReference>
<dbReference type="InterPro" id="IPR027842">
    <property type="entry name" value="HAM1-like_C"/>
</dbReference>
<protein>
    <submittedName>
        <fullName evidence="4">Uncharacterized protein</fullName>
    </submittedName>
</protein>
<keyword evidence="5" id="KW-1185">Reference proteome</keyword>
<accession>A0A9P5Q918</accession>
<evidence type="ECO:0000256" key="1">
    <source>
        <dbReference type="SAM" id="MobiDB-lite"/>
    </source>
</evidence>
<sequence length="857" mass="95399">MSTLPSAKGSVTEPISKEKKDQDVERKLNLYSTLNAFRESKLPENKQIDSWFGVLQKNLGTEGHSQKLSSQGQKLTADLREILDTLRLFLSEKNGDEMIQDFIWNTRDVDPVDLKNDEPKKEGHVWVLRRTKLEPTRSKSMKRIEAKVSSFMWCLFRCIPQERAREQESKGADGMIKDRVQDRVQERVPSETQEQVNAAAKDAIATADAGISTTQSAAQSSSKDARGQEVSPVSEGAEEVKEEAKKRGLMDRFKNAIPSEHQDKAKDHLKRGKEFITEEYFPKGRRDQWIWRMKKVILECQSHPEYQDSLRWLLKYIKEYAGHGRKIANEHHSKVTEGVKGNADLQGSMSQLRAITERFANDKEFKEWWEQVGDYVEKVLLTPGYVIEPSCNNRGRELLDSGKKFYGSGELDEGAGEPSLDSPAASTSFQPSLDSPAAPTSFQPSLDKPAASSSLQNRAVVAGGNHETAPVISPSSAAGLAPGGDVTSSVAASKRPILTTETAVRGKYREHFDHVFEGFGTFVGGMGQDPLNHRLGTDIQRLAKDLLFDAEGKLAFKSELWEDVRNVIMPGLIDKVGLIPIPRIEYTDDSLDLVVENLTLSAKNLFPNLVEVEVKNFVRFGSGTVTGKKDTAHKTNANKHTLHLNMTHIQTDMRDVAFYFKKKTLPKLKDTGIADVLLGGEGLSATIDLASTSDPTTLFDIQNISVKVDTLKFAIRDSRHDLLYKTLRPLATNLIKKQVQKAVADGLRTALEWLGEELVAVRDRMNEAKANAGEGEDVGRWQAMQEAFKRRKDETASTTSMSRSGSSVSQFKVVSNKRNSILAGAGHPSGWVNRVDEKEKIATTGENWRSQAFDVQA</sequence>
<dbReference type="OrthoDB" id="19394at2759"/>
<dbReference type="EMBL" id="JADNRY010000005">
    <property type="protein sequence ID" value="KAF9076912.1"/>
    <property type="molecule type" value="Genomic_DNA"/>
</dbReference>
<organism evidence="4 5">
    <name type="scientific">Rhodocollybia butyracea</name>
    <dbReference type="NCBI Taxonomy" id="206335"/>
    <lineage>
        <taxon>Eukaryota</taxon>
        <taxon>Fungi</taxon>
        <taxon>Dikarya</taxon>
        <taxon>Basidiomycota</taxon>
        <taxon>Agaricomycotina</taxon>
        <taxon>Agaricomycetes</taxon>
        <taxon>Agaricomycetidae</taxon>
        <taxon>Agaricales</taxon>
        <taxon>Marasmiineae</taxon>
        <taxon>Omphalotaceae</taxon>
        <taxon>Rhodocollybia</taxon>
    </lineage>
</organism>
<dbReference type="InterPro" id="IPR017943">
    <property type="entry name" value="Bactericidal_perm-incr_a/b_dom"/>
</dbReference>
<dbReference type="InterPro" id="IPR045967">
    <property type="entry name" value="HAM1-like_N"/>
</dbReference>
<feature type="compositionally biased region" description="Low complexity" evidence="1">
    <location>
        <begin position="796"/>
        <end position="809"/>
    </location>
</feature>
<dbReference type="GO" id="GO:0008289">
    <property type="term" value="F:lipid binding"/>
    <property type="evidence" value="ECO:0007669"/>
    <property type="project" value="InterPro"/>
</dbReference>